<dbReference type="AlphaFoldDB" id="A0A2T3ZMZ3"/>
<feature type="chain" id="PRO_5015678155" evidence="1">
    <location>
        <begin position="24"/>
        <end position="119"/>
    </location>
</feature>
<gene>
    <name evidence="2" type="ORF">M441DRAFT_210304</name>
</gene>
<dbReference type="Proteomes" id="UP000240493">
    <property type="component" value="Unassembled WGS sequence"/>
</dbReference>
<dbReference type="EMBL" id="KZ679256">
    <property type="protein sequence ID" value="PTB46167.1"/>
    <property type="molecule type" value="Genomic_DNA"/>
</dbReference>
<accession>A0A2T3ZMZ3</accession>
<feature type="signal peptide" evidence="1">
    <location>
        <begin position="1"/>
        <end position="23"/>
    </location>
</feature>
<evidence type="ECO:0000313" key="3">
    <source>
        <dbReference type="Proteomes" id="UP000240493"/>
    </source>
</evidence>
<reference evidence="2 3" key="1">
    <citation type="submission" date="2016-07" db="EMBL/GenBank/DDBJ databases">
        <title>Multiple horizontal gene transfer events from other fungi enriched the ability of initially mycotrophic Trichoderma (Ascomycota) to feed on dead plant biomass.</title>
        <authorList>
            <consortium name="DOE Joint Genome Institute"/>
            <person name="Aerts A."/>
            <person name="Atanasova L."/>
            <person name="Chenthamara K."/>
            <person name="Zhang J."/>
            <person name="Grujic M."/>
            <person name="Henrissat B."/>
            <person name="Kuo A."/>
            <person name="Salamov A."/>
            <person name="Lipzen A."/>
            <person name="Labutti K."/>
            <person name="Barry K."/>
            <person name="Miao Y."/>
            <person name="Rahimi M.J."/>
            <person name="Shen Q."/>
            <person name="Grigoriev I.V."/>
            <person name="Kubicek C.P."/>
            <person name="Druzhinina I.S."/>
        </authorList>
    </citation>
    <scope>NUCLEOTIDE SEQUENCE [LARGE SCALE GENOMIC DNA]</scope>
    <source>
        <strain evidence="2 3">CBS 433.97</strain>
    </source>
</reference>
<evidence type="ECO:0000256" key="1">
    <source>
        <dbReference type="SAM" id="SignalP"/>
    </source>
</evidence>
<keyword evidence="3" id="KW-1185">Reference proteome</keyword>
<protein>
    <submittedName>
        <fullName evidence="2">Uncharacterized protein</fullName>
    </submittedName>
</protein>
<keyword evidence="1" id="KW-0732">Signal</keyword>
<organism evidence="2 3">
    <name type="scientific">Trichoderma asperellum (strain ATCC 204424 / CBS 433.97 / NBRC 101777)</name>
    <dbReference type="NCBI Taxonomy" id="1042311"/>
    <lineage>
        <taxon>Eukaryota</taxon>
        <taxon>Fungi</taxon>
        <taxon>Dikarya</taxon>
        <taxon>Ascomycota</taxon>
        <taxon>Pezizomycotina</taxon>
        <taxon>Sordariomycetes</taxon>
        <taxon>Hypocreomycetidae</taxon>
        <taxon>Hypocreales</taxon>
        <taxon>Hypocreaceae</taxon>
        <taxon>Trichoderma</taxon>
    </lineage>
</organism>
<proteinExistence type="predicted"/>
<name>A0A2T3ZMZ3_TRIA4</name>
<evidence type="ECO:0000313" key="2">
    <source>
        <dbReference type="EMBL" id="PTB46167.1"/>
    </source>
</evidence>
<sequence length="119" mass="12863">MLGVLGLGGIFSLFLSLLRISEQEMGSVGTSPEALAVSMGWSGQEARLPWGLLLALRGWSLATHVEIPMLKQRVAANRYPCVPGGQPRIHHAAVAATLIARTDQRLRANAPLMPRQARE</sequence>